<proteinExistence type="predicted"/>
<keyword evidence="2" id="KW-1185">Reference proteome</keyword>
<gene>
    <name evidence="1" type="ORF">HMPREF0877_1440</name>
</gene>
<dbReference type="Proteomes" id="UP000004528">
    <property type="component" value="Unassembled WGS sequence"/>
</dbReference>
<accession>C5RBU4</accession>
<dbReference type="RefSeq" id="WP_002827213.1">
    <property type="nucleotide sequence ID" value="NZ_GG697128.1"/>
</dbReference>
<comment type="caution">
    <text evidence="1">The sequence shown here is derived from an EMBL/GenBank/DDBJ whole genome shotgun (WGS) entry which is preliminary data.</text>
</comment>
<evidence type="ECO:0000313" key="1">
    <source>
        <dbReference type="EMBL" id="EER74339.1"/>
    </source>
</evidence>
<name>C5RBU4_WEIPA</name>
<evidence type="ECO:0000313" key="2">
    <source>
        <dbReference type="Proteomes" id="UP000004528"/>
    </source>
</evidence>
<dbReference type="OrthoDB" id="2809708at2"/>
<dbReference type="HOGENOM" id="CLU_969585_0_0_9"/>
<dbReference type="EMBL" id="ACKU01000026">
    <property type="protein sequence ID" value="EER74339.1"/>
    <property type="molecule type" value="Genomic_DNA"/>
</dbReference>
<dbReference type="AlphaFoldDB" id="C5RBU4"/>
<organism evidence="1 2">
    <name type="scientific">Weissella paramesenteroides ATCC 33313</name>
    <dbReference type="NCBI Taxonomy" id="585506"/>
    <lineage>
        <taxon>Bacteria</taxon>
        <taxon>Bacillati</taxon>
        <taxon>Bacillota</taxon>
        <taxon>Bacilli</taxon>
        <taxon>Lactobacillales</taxon>
        <taxon>Lactobacillaceae</taxon>
        <taxon>Weissella</taxon>
    </lineage>
</organism>
<protein>
    <submittedName>
        <fullName evidence="1">Uncharacterized protein</fullName>
    </submittedName>
</protein>
<sequence>MKFKNNKLILNEKYSLTKSVVRMARLTSAGYISRAYDGTHRIQIENLTNQEINDALSMFKNENIDMITSEERIFQNQYQMELVRKLHRIFFERFESKYFTSVKIIDIFPVVNFVAKSLDNQGVLGYEGTQSHLSHLWAYMVGRLDKKRRVEFLDFLERYCQQYMNRFSDLEEWSEILTVLPNVKQGVKTGGITFWSPYQFNPNNYATALHKATYANQTKVDLISHNAVLIFNRWYINILYENLTLLNLNIIDKYILNYAIASQRYDIRKSIEYYHEFGKERIWELGE</sequence>
<dbReference type="STRING" id="585506.HMPREF0877_1440"/>
<reference evidence="1 2" key="1">
    <citation type="submission" date="2009-04" db="EMBL/GenBank/DDBJ databases">
        <authorList>
            <person name="Qin X."/>
            <person name="Bachman B."/>
            <person name="Battles P."/>
            <person name="Bell A."/>
            <person name="Bess C."/>
            <person name="Bickham C."/>
            <person name="Chaboub L."/>
            <person name="Chen D."/>
            <person name="Coyle M."/>
            <person name="Deiros D.R."/>
            <person name="Dinh H."/>
            <person name="Forbes L."/>
            <person name="Fowler G."/>
            <person name="Francisco L."/>
            <person name="Fu Q."/>
            <person name="Gubbala S."/>
            <person name="Hale W."/>
            <person name="Han Y."/>
            <person name="Hemphill L."/>
            <person name="Highlander S.K."/>
            <person name="Hirani K."/>
            <person name="Hogues M."/>
            <person name="Jackson L."/>
            <person name="Jakkamsetti A."/>
            <person name="Javaid M."/>
            <person name="Jiang H."/>
            <person name="Korchina V."/>
            <person name="Kovar C."/>
            <person name="Lara F."/>
            <person name="Lee S."/>
            <person name="Mata R."/>
            <person name="Mathew T."/>
            <person name="Moen C."/>
            <person name="Morales K."/>
            <person name="Munidasa M."/>
            <person name="Nazareth L."/>
            <person name="Ngo R."/>
            <person name="Nguyen L."/>
            <person name="Okwuonu G."/>
            <person name="Ongeri F."/>
            <person name="Patil S."/>
            <person name="Petrosino J."/>
            <person name="Pham C."/>
            <person name="Pham P."/>
            <person name="Pu L.-L."/>
            <person name="Puazo M."/>
            <person name="Raj R."/>
            <person name="Reid J."/>
            <person name="Rouhana J."/>
            <person name="Saada N."/>
            <person name="Shang Y."/>
            <person name="Simmons D."/>
            <person name="Thornton R."/>
            <person name="Warren J."/>
            <person name="Weissenberger G."/>
            <person name="Zhang J."/>
            <person name="Zhang L."/>
            <person name="Zhou C."/>
            <person name="Zhu D."/>
            <person name="Muzny D."/>
            <person name="Worley K."/>
            <person name="Gibbs R."/>
        </authorList>
    </citation>
    <scope>NUCLEOTIDE SEQUENCE [LARGE SCALE GENOMIC DNA]</scope>
    <source>
        <strain evidence="1 2">ATCC 33313</strain>
    </source>
</reference>